<organism evidence="10 11">
    <name type="scientific">Brenneria populi</name>
    <dbReference type="NCBI Taxonomy" id="1505588"/>
    <lineage>
        <taxon>Bacteria</taxon>
        <taxon>Pseudomonadati</taxon>
        <taxon>Pseudomonadota</taxon>
        <taxon>Gammaproteobacteria</taxon>
        <taxon>Enterobacterales</taxon>
        <taxon>Pectobacteriaceae</taxon>
        <taxon>Brenneria</taxon>
    </lineage>
</organism>
<dbReference type="NCBIfam" id="TIGR01313">
    <property type="entry name" value="therm_gnt_kin"/>
    <property type="match status" value="1"/>
</dbReference>
<dbReference type="EMBL" id="JAYWTM010000020">
    <property type="protein sequence ID" value="MEC5344225.1"/>
    <property type="molecule type" value="Genomic_DNA"/>
</dbReference>
<comment type="similarity">
    <text evidence="2 9">Belongs to the gluconokinase GntK/GntV family.</text>
</comment>
<evidence type="ECO:0000256" key="1">
    <source>
        <dbReference type="ARBA" id="ARBA00004761"/>
    </source>
</evidence>
<protein>
    <recommendedName>
        <fullName evidence="3 9">Gluconokinase</fullName>
        <ecNumber evidence="3 9">2.7.1.12</ecNumber>
    </recommendedName>
</protein>
<evidence type="ECO:0000313" key="10">
    <source>
        <dbReference type="EMBL" id="MEC5344225.1"/>
    </source>
</evidence>
<dbReference type="PANTHER" id="PTHR43442">
    <property type="entry name" value="GLUCONOKINASE-RELATED"/>
    <property type="match status" value="1"/>
</dbReference>
<evidence type="ECO:0000256" key="9">
    <source>
        <dbReference type="RuleBase" id="RU363066"/>
    </source>
</evidence>
<evidence type="ECO:0000256" key="4">
    <source>
        <dbReference type="ARBA" id="ARBA00022679"/>
    </source>
</evidence>
<comment type="pathway">
    <text evidence="1">Carbohydrate acid metabolism.</text>
</comment>
<evidence type="ECO:0000313" key="11">
    <source>
        <dbReference type="Proteomes" id="UP001309705"/>
    </source>
</evidence>
<proteinExistence type="inferred from homology"/>
<keyword evidence="4 9" id="KW-0808">Transferase</keyword>
<dbReference type="InterPro" id="IPR031322">
    <property type="entry name" value="Shikimate/glucono_kinase"/>
</dbReference>
<sequence>MAGKCVVIMGVSGTGKSSVGARLAQRLHAKFIDGDDLHPRRNIVKMSQGQALNDDDREPWLERLNDVIFSLQQKNETGLLVCSSLKKRYRDRLRESNHGITFLWLTGDYALVLERMRRRKGHFMPESLLKSQFMALEAPQENEADVVAIDIDAPMEDVVQRCLNALTPERISIASPTP</sequence>
<dbReference type="Pfam" id="PF01202">
    <property type="entry name" value="SKI"/>
    <property type="match status" value="1"/>
</dbReference>
<keyword evidence="5 9" id="KW-0547">Nucleotide-binding</keyword>
<evidence type="ECO:0000256" key="3">
    <source>
        <dbReference type="ARBA" id="ARBA00012054"/>
    </source>
</evidence>
<dbReference type="InterPro" id="IPR027417">
    <property type="entry name" value="P-loop_NTPase"/>
</dbReference>
<evidence type="ECO:0000256" key="5">
    <source>
        <dbReference type="ARBA" id="ARBA00022741"/>
    </source>
</evidence>
<dbReference type="GO" id="GO:0046316">
    <property type="term" value="F:gluconokinase activity"/>
    <property type="evidence" value="ECO:0007669"/>
    <property type="project" value="UniProtKB-EC"/>
</dbReference>
<accession>A0ABU6JUM4</accession>
<gene>
    <name evidence="10" type="ORF">VSX58_16650</name>
</gene>
<dbReference type="SUPFAM" id="SSF52540">
    <property type="entry name" value="P-loop containing nucleoside triphosphate hydrolases"/>
    <property type="match status" value="1"/>
</dbReference>
<comment type="catalytic activity">
    <reaction evidence="8 9">
        <text>D-gluconate + ATP = 6-phospho-D-gluconate + ADP + H(+)</text>
        <dbReference type="Rhea" id="RHEA:19433"/>
        <dbReference type="ChEBI" id="CHEBI:15378"/>
        <dbReference type="ChEBI" id="CHEBI:18391"/>
        <dbReference type="ChEBI" id="CHEBI:30616"/>
        <dbReference type="ChEBI" id="CHEBI:58759"/>
        <dbReference type="ChEBI" id="CHEBI:456216"/>
        <dbReference type="EC" id="2.7.1.12"/>
    </reaction>
</comment>
<evidence type="ECO:0000256" key="7">
    <source>
        <dbReference type="ARBA" id="ARBA00022840"/>
    </source>
</evidence>
<keyword evidence="6 9" id="KW-0418">Kinase</keyword>
<keyword evidence="11" id="KW-1185">Reference proteome</keyword>
<dbReference type="CDD" id="cd02021">
    <property type="entry name" value="GntK"/>
    <property type="match status" value="1"/>
</dbReference>
<evidence type="ECO:0000256" key="6">
    <source>
        <dbReference type="ARBA" id="ARBA00022777"/>
    </source>
</evidence>
<dbReference type="Gene3D" id="3.40.50.300">
    <property type="entry name" value="P-loop containing nucleotide triphosphate hydrolases"/>
    <property type="match status" value="1"/>
</dbReference>
<reference evidence="10 11" key="1">
    <citation type="journal article" date="2017" name="Int. J. Syst. Evol. Microbiol.">
        <title>Brenneria populi subsp. brevivirga subsp. nov. isolated from symptomatic bark of Populus x euramericana canker, and description of Brenneria populi subsp. populi subsp. nov.</title>
        <authorList>
            <person name="Zheng M.H."/>
            <person name="Piao C.G."/>
            <person name="Xue H."/>
            <person name="Guo M.W."/>
            <person name="Li Y."/>
        </authorList>
    </citation>
    <scope>NUCLEOTIDE SEQUENCE [LARGE SCALE GENOMIC DNA]</scope>
    <source>
        <strain evidence="10 11">D9-5</strain>
    </source>
</reference>
<dbReference type="Proteomes" id="UP001309705">
    <property type="component" value="Unassembled WGS sequence"/>
</dbReference>
<keyword evidence="7 9" id="KW-0067">ATP-binding</keyword>
<name>A0ABU6JUM4_9GAMM</name>
<evidence type="ECO:0000256" key="8">
    <source>
        <dbReference type="ARBA" id="ARBA00048090"/>
    </source>
</evidence>
<dbReference type="InterPro" id="IPR006001">
    <property type="entry name" value="Therm_gnt_kin"/>
</dbReference>
<dbReference type="EC" id="2.7.1.12" evidence="3 9"/>
<comment type="caution">
    <text evidence="10">The sequence shown here is derived from an EMBL/GenBank/DDBJ whole genome shotgun (WGS) entry which is preliminary data.</text>
</comment>
<dbReference type="PANTHER" id="PTHR43442:SF3">
    <property type="entry name" value="GLUCONOKINASE-RELATED"/>
    <property type="match status" value="1"/>
</dbReference>
<dbReference type="RefSeq" id="WP_327619063.1">
    <property type="nucleotide sequence ID" value="NZ_JAYWTM010000020.1"/>
</dbReference>
<evidence type="ECO:0000256" key="2">
    <source>
        <dbReference type="ARBA" id="ARBA00008420"/>
    </source>
</evidence>